<name>A0A9W6PAR7_9ACTN</name>
<dbReference type="GO" id="GO:0033539">
    <property type="term" value="P:fatty acid beta-oxidation using acyl-CoA dehydrogenase"/>
    <property type="evidence" value="ECO:0007669"/>
    <property type="project" value="TreeGrafter"/>
</dbReference>
<dbReference type="Proteomes" id="UP001165092">
    <property type="component" value="Unassembled WGS sequence"/>
</dbReference>
<sequence length="378" mass="40569">MAENLLQRDIAERVDALAPRWRERAARTARDAVLPAQTLEELFDAELLQIVTAVRYGGLGSSWPTLAEAARRAARACPSTGWTIGVVGCHAGVASRFPPPLAEVLFAAGARQLFATASVTRDGTITREAGGVRIDGEWRFCSGIDHASWLILSGVRDDSPETGRYFIPVRTDRVRVSDTWQVAGMAGTGSKGAILDDVLVPEESAYPLDACFAQRTPELPGDEGYLMEVAFIEYVNSAVVGPILGCAEGAYDEYLDSVRAAGRIGVPTVQAGIAESAAELACARHLYDSIGSVLHTAGMRRRTLSPMETGILRRDRAYLARLCVAAVQRLVGLAGTAAHTEDAVLSRHWRDLQMMAAHRDVNWATNHVAFAAAVADAG</sequence>
<dbReference type="PANTHER" id="PTHR48083:SF19">
    <property type="entry name" value="FLAVIN-DEPENDENT MONOOXYGENASE, OXYGENASE SUBUNIT HSAA"/>
    <property type="match status" value="1"/>
</dbReference>
<dbReference type="InterPro" id="IPR046373">
    <property type="entry name" value="Acyl-CoA_Oxase/DH_mid-dom_sf"/>
</dbReference>
<dbReference type="InterPro" id="IPR037069">
    <property type="entry name" value="AcylCoA_DH/ox_N_sf"/>
</dbReference>
<evidence type="ECO:0008006" key="7">
    <source>
        <dbReference type="Google" id="ProtNLM"/>
    </source>
</evidence>
<evidence type="ECO:0000256" key="1">
    <source>
        <dbReference type="ARBA" id="ARBA00023002"/>
    </source>
</evidence>
<reference evidence="5" key="1">
    <citation type="submission" date="2023-02" db="EMBL/GenBank/DDBJ databases">
        <title>Nocardiopsis ansamitocini NBRC 112285.</title>
        <authorList>
            <person name="Ichikawa N."/>
            <person name="Sato H."/>
            <person name="Tonouchi N."/>
        </authorList>
    </citation>
    <scope>NUCLEOTIDE SEQUENCE</scope>
    <source>
        <strain evidence="5">NBRC 112285</strain>
    </source>
</reference>
<dbReference type="PANTHER" id="PTHR48083">
    <property type="entry name" value="MEDIUM-CHAIN SPECIFIC ACYL-COA DEHYDROGENASE, MITOCHONDRIAL-RELATED"/>
    <property type="match status" value="1"/>
</dbReference>
<dbReference type="PIRSF" id="PIRSF016578">
    <property type="entry name" value="HsaA"/>
    <property type="match status" value="1"/>
</dbReference>
<organism evidence="5 6">
    <name type="scientific">Nocardiopsis ansamitocini</name>
    <dbReference type="NCBI Taxonomy" id="1670832"/>
    <lineage>
        <taxon>Bacteria</taxon>
        <taxon>Bacillati</taxon>
        <taxon>Actinomycetota</taxon>
        <taxon>Actinomycetes</taxon>
        <taxon>Streptosporangiales</taxon>
        <taxon>Nocardiopsidaceae</taxon>
        <taxon>Nocardiopsis</taxon>
    </lineage>
</organism>
<dbReference type="Pfam" id="PF08028">
    <property type="entry name" value="Acyl-CoA_dh_2"/>
    <property type="match status" value="1"/>
</dbReference>
<evidence type="ECO:0000256" key="2">
    <source>
        <dbReference type="ARBA" id="ARBA00049661"/>
    </source>
</evidence>
<dbReference type="GO" id="GO:0003995">
    <property type="term" value="F:acyl-CoA dehydrogenase activity"/>
    <property type="evidence" value="ECO:0007669"/>
    <property type="project" value="TreeGrafter"/>
</dbReference>
<dbReference type="AlphaFoldDB" id="A0A9W6PAR7"/>
<feature type="domain" description="Acyl-CoA dehydrogenase C-terminal" evidence="4">
    <location>
        <begin position="240"/>
        <end position="362"/>
    </location>
</feature>
<keyword evidence="6" id="KW-1185">Reference proteome</keyword>
<dbReference type="SUPFAM" id="SSF56645">
    <property type="entry name" value="Acyl-CoA dehydrogenase NM domain-like"/>
    <property type="match status" value="1"/>
</dbReference>
<keyword evidence="1" id="KW-0560">Oxidoreductase</keyword>
<evidence type="ECO:0000313" key="6">
    <source>
        <dbReference type="Proteomes" id="UP001165092"/>
    </source>
</evidence>
<gene>
    <name evidence="5" type="ORF">Nans01_45970</name>
</gene>
<dbReference type="EMBL" id="BSQG01000012">
    <property type="protein sequence ID" value="GLU50246.1"/>
    <property type="molecule type" value="Genomic_DNA"/>
</dbReference>
<feature type="domain" description="Acyl-CoA dehydrogenase/oxidase N-terminal" evidence="3">
    <location>
        <begin position="8"/>
        <end position="87"/>
    </location>
</feature>
<proteinExistence type="inferred from homology"/>
<dbReference type="InterPro" id="IPR013786">
    <property type="entry name" value="AcylCoA_DH/ox_N"/>
</dbReference>
<accession>A0A9W6PAR7</accession>
<dbReference type="InterPro" id="IPR009100">
    <property type="entry name" value="AcylCoA_DH/oxidase_NM_dom_sf"/>
</dbReference>
<dbReference type="Pfam" id="PF02771">
    <property type="entry name" value="Acyl-CoA_dh_N"/>
    <property type="match status" value="1"/>
</dbReference>
<dbReference type="InterPro" id="IPR050741">
    <property type="entry name" value="Acyl-CoA_dehydrogenase"/>
</dbReference>
<dbReference type="GO" id="GO:0016712">
    <property type="term" value="F:oxidoreductase activity, acting on paired donors, with incorporation or reduction of molecular oxygen, reduced flavin or flavoprotein as one donor, and incorporation of one atom of oxygen"/>
    <property type="evidence" value="ECO:0007669"/>
    <property type="project" value="TreeGrafter"/>
</dbReference>
<dbReference type="Gene3D" id="2.40.110.10">
    <property type="entry name" value="Butyryl-CoA Dehydrogenase, subunit A, domain 2"/>
    <property type="match status" value="1"/>
</dbReference>
<protein>
    <recommendedName>
        <fullName evidence="7">Acyl-CoA dehydrogenase</fullName>
    </recommendedName>
</protein>
<dbReference type="GO" id="GO:0050660">
    <property type="term" value="F:flavin adenine dinucleotide binding"/>
    <property type="evidence" value="ECO:0007669"/>
    <property type="project" value="InterPro"/>
</dbReference>
<evidence type="ECO:0000259" key="4">
    <source>
        <dbReference type="Pfam" id="PF08028"/>
    </source>
</evidence>
<dbReference type="InterPro" id="IPR013107">
    <property type="entry name" value="Acyl-CoA_DH_C"/>
</dbReference>
<dbReference type="InterPro" id="IPR036250">
    <property type="entry name" value="AcylCo_DH-like_C"/>
</dbReference>
<dbReference type="RefSeq" id="WP_285761782.1">
    <property type="nucleotide sequence ID" value="NZ_BSQG01000012.1"/>
</dbReference>
<dbReference type="GO" id="GO:0005737">
    <property type="term" value="C:cytoplasm"/>
    <property type="evidence" value="ECO:0007669"/>
    <property type="project" value="TreeGrafter"/>
</dbReference>
<dbReference type="Gene3D" id="1.10.540.10">
    <property type="entry name" value="Acyl-CoA dehydrogenase/oxidase, N-terminal domain"/>
    <property type="match status" value="1"/>
</dbReference>
<dbReference type="Gene3D" id="1.20.140.10">
    <property type="entry name" value="Butyryl-CoA Dehydrogenase, subunit A, domain 3"/>
    <property type="match status" value="1"/>
</dbReference>
<comment type="caution">
    <text evidence="5">The sequence shown here is derived from an EMBL/GenBank/DDBJ whole genome shotgun (WGS) entry which is preliminary data.</text>
</comment>
<evidence type="ECO:0000313" key="5">
    <source>
        <dbReference type="EMBL" id="GLU50246.1"/>
    </source>
</evidence>
<dbReference type="SUPFAM" id="SSF47203">
    <property type="entry name" value="Acyl-CoA dehydrogenase C-terminal domain-like"/>
    <property type="match status" value="1"/>
</dbReference>
<comment type="similarity">
    <text evidence="2">Belongs to the HpaH/HsaA monooxygenase family.</text>
</comment>
<evidence type="ECO:0000259" key="3">
    <source>
        <dbReference type="Pfam" id="PF02771"/>
    </source>
</evidence>